<keyword evidence="5" id="KW-1185">Reference proteome</keyword>
<dbReference type="PANTHER" id="PTHR44500">
    <property type="entry name" value="DNAJ HOMOLOG SUBFAMILY C MEMBER 12"/>
    <property type="match status" value="1"/>
</dbReference>
<dbReference type="InterPro" id="IPR029827">
    <property type="entry name" value="JDP1-like"/>
</dbReference>
<dbReference type="CDD" id="cd06257">
    <property type="entry name" value="DnaJ"/>
    <property type="match status" value="1"/>
</dbReference>
<keyword evidence="1" id="KW-0143">Chaperone</keyword>
<dbReference type="OMA" id="LLCEYKV"/>
<evidence type="ECO:0000256" key="2">
    <source>
        <dbReference type="SAM" id="MobiDB-lite"/>
    </source>
</evidence>
<dbReference type="KEGG" id="spu:115921779"/>
<dbReference type="RefSeq" id="XP_030835824.1">
    <property type="nucleotide sequence ID" value="XM_030979964.1"/>
</dbReference>
<dbReference type="GO" id="GO:0005737">
    <property type="term" value="C:cytoplasm"/>
    <property type="evidence" value="ECO:0000318"/>
    <property type="project" value="GO_Central"/>
</dbReference>
<evidence type="ECO:0000259" key="3">
    <source>
        <dbReference type="PROSITE" id="PS50076"/>
    </source>
</evidence>
<feature type="domain" description="J" evidence="3">
    <location>
        <begin position="14"/>
        <end position="79"/>
    </location>
</feature>
<reference evidence="4" key="2">
    <citation type="submission" date="2021-01" db="UniProtKB">
        <authorList>
            <consortium name="EnsemblMetazoa"/>
        </authorList>
    </citation>
    <scope>IDENTIFICATION</scope>
</reference>
<dbReference type="PROSITE" id="PS50076">
    <property type="entry name" value="DNAJ_2"/>
    <property type="match status" value="1"/>
</dbReference>
<dbReference type="PANTHER" id="PTHR44500:SF1">
    <property type="entry name" value="DNAJ HOMOLOG SUBFAMILY C MEMBER 12"/>
    <property type="match status" value="1"/>
</dbReference>
<dbReference type="GeneID" id="115921779"/>
<dbReference type="SMART" id="SM00271">
    <property type="entry name" value="DnaJ"/>
    <property type="match status" value="1"/>
</dbReference>
<dbReference type="EnsemblMetazoa" id="XM_030979964">
    <property type="protein sequence ID" value="XP_030835824"/>
    <property type="gene ID" value="LOC115921779"/>
</dbReference>
<organism evidence="4 5">
    <name type="scientific">Strongylocentrotus purpuratus</name>
    <name type="common">Purple sea urchin</name>
    <dbReference type="NCBI Taxonomy" id="7668"/>
    <lineage>
        <taxon>Eukaryota</taxon>
        <taxon>Metazoa</taxon>
        <taxon>Echinodermata</taxon>
        <taxon>Eleutherozoa</taxon>
        <taxon>Echinozoa</taxon>
        <taxon>Echinoidea</taxon>
        <taxon>Euechinoidea</taxon>
        <taxon>Echinacea</taxon>
        <taxon>Camarodonta</taxon>
        <taxon>Echinidea</taxon>
        <taxon>Strongylocentrotidae</taxon>
        <taxon>Strongylocentrotus</taxon>
    </lineage>
</organism>
<name>A0A7M7NG06_STRPU</name>
<dbReference type="Gene3D" id="1.10.287.110">
    <property type="entry name" value="DnaJ domain"/>
    <property type="match status" value="1"/>
</dbReference>
<feature type="compositionally biased region" description="Low complexity" evidence="2">
    <location>
        <begin position="116"/>
        <end position="136"/>
    </location>
</feature>
<evidence type="ECO:0000256" key="1">
    <source>
        <dbReference type="ARBA" id="ARBA00023186"/>
    </source>
</evidence>
<dbReference type="CTD" id="56521"/>
<evidence type="ECO:0000313" key="5">
    <source>
        <dbReference type="Proteomes" id="UP000007110"/>
    </source>
</evidence>
<dbReference type="OrthoDB" id="436519at2759"/>
<sequence>MDAILNNEKKPEDDYYVLLGCDELSTTEQINAEYKFRVLEVHPDKHPDDPRAVEKFQKIQRARETLTDEKLRHDYDLWRRSGLSIPYETWSATKGSVHMTMHWAMKKKKEPMLEDGSQLQTSSSSYSGHGTDSSDGPVPYSGVPSSWSREKGDDILQKFRSYQV</sequence>
<reference evidence="5" key="1">
    <citation type="submission" date="2015-02" db="EMBL/GenBank/DDBJ databases">
        <title>Genome sequencing for Strongylocentrotus purpuratus.</title>
        <authorList>
            <person name="Murali S."/>
            <person name="Liu Y."/>
            <person name="Vee V."/>
            <person name="English A."/>
            <person name="Wang M."/>
            <person name="Skinner E."/>
            <person name="Han Y."/>
            <person name="Muzny D.M."/>
            <person name="Worley K.C."/>
            <person name="Gibbs R.A."/>
        </authorList>
    </citation>
    <scope>NUCLEOTIDE SEQUENCE</scope>
</reference>
<dbReference type="InterPro" id="IPR001623">
    <property type="entry name" value="DnaJ_domain"/>
</dbReference>
<dbReference type="AlphaFoldDB" id="A0A7M7NG06"/>
<protein>
    <recommendedName>
        <fullName evidence="3">J domain-containing protein</fullName>
    </recommendedName>
</protein>
<dbReference type="Proteomes" id="UP000007110">
    <property type="component" value="Unassembled WGS sequence"/>
</dbReference>
<proteinExistence type="predicted"/>
<dbReference type="InterPro" id="IPR036869">
    <property type="entry name" value="J_dom_sf"/>
</dbReference>
<dbReference type="PRINTS" id="PR00625">
    <property type="entry name" value="JDOMAIN"/>
</dbReference>
<dbReference type="InParanoid" id="A0A7M7NG06"/>
<feature type="region of interest" description="Disordered" evidence="2">
    <location>
        <begin position="109"/>
        <end position="152"/>
    </location>
</feature>
<dbReference type="SUPFAM" id="SSF46565">
    <property type="entry name" value="Chaperone J-domain"/>
    <property type="match status" value="1"/>
</dbReference>
<evidence type="ECO:0000313" key="4">
    <source>
        <dbReference type="EnsemblMetazoa" id="XP_030835824"/>
    </source>
</evidence>
<accession>A0A7M7NG06</accession>
<dbReference type="Pfam" id="PF00226">
    <property type="entry name" value="DnaJ"/>
    <property type="match status" value="1"/>
</dbReference>
<dbReference type="FunCoup" id="A0A7M7NG06">
    <property type="interactions" value="516"/>
</dbReference>